<dbReference type="STRING" id="946333.A4W93_05325"/>
<dbReference type="PRINTS" id="PR00598">
    <property type="entry name" value="HTHMARR"/>
</dbReference>
<dbReference type="PROSITE" id="PS50995">
    <property type="entry name" value="HTH_MARR_2"/>
    <property type="match status" value="1"/>
</dbReference>
<dbReference type="Pfam" id="PF01047">
    <property type="entry name" value="MarR"/>
    <property type="match status" value="1"/>
</dbReference>
<reference evidence="1 2" key="1">
    <citation type="submission" date="2016-04" db="EMBL/GenBank/DDBJ databases">
        <title>Complete genome sequence of natural rubber-degrading, novel Gram-negative bacterium, Rhizobacter gummiphilus strain NS21.</title>
        <authorList>
            <person name="Tabata M."/>
            <person name="Kasai D."/>
            <person name="Fukuda M."/>
        </authorList>
    </citation>
    <scope>NUCLEOTIDE SEQUENCE [LARGE SCALE GENOMIC DNA]</scope>
    <source>
        <strain evidence="1 2">NS21</strain>
    </source>
</reference>
<name>A0A1W6L4W7_9BURK</name>
<accession>A0A1W6L4W7</accession>
<dbReference type="EMBL" id="CP015118">
    <property type="protein sequence ID" value="ARN19379.1"/>
    <property type="molecule type" value="Genomic_DNA"/>
</dbReference>
<dbReference type="Gene3D" id="1.10.10.10">
    <property type="entry name" value="Winged helix-like DNA-binding domain superfamily/Winged helix DNA-binding domain"/>
    <property type="match status" value="1"/>
</dbReference>
<protein>
    <submittedName>
        <fullName evidence="1">Uncharacterized protein</fullName>
    </submittedName>
</protein>
<dbReference type="AlphaFoldDB" id="A0A1W6L4W7"/>
<dbReference type="SUPFAM" id="SSF46785">
    <property type="entry name" value="Winged helix' DNA-binding domain"/>
    <property type="match status" value="1"/>
</dbReference>
<dbReference type="InterPro" id="IPR036388">
    <property type="entry name" value="WH-like_DNA-bd_sf"/>
</dbReference>
<dbReference type="InterPro" id="IPR000835">
    <property type="entry name" value="HTH_MarR-typ"/>
</dbReference>
<evidence type="ECO:0000313" key="1">
    <source>
        <dbReference type="EMBL" id="ARN19379.1"/>
    </source>
</evidence>
<dbReference type="InterPro" id="IPR039422">
    <property type="entry name" value="MarR/SlyA-like"/>
</dbReference>
<dbReference type="GO" id="GO:0006950">
    <property type="term" value="P:response to stress"/>
    <property type="evidence" value="ECO:0007669"/>
    <property type="project" value="TreeGrafter"/>
</dbReference>
<organism evidence="1 2">
    <name type="scientific">Piscinibacter gummiphilus</name>
    <dbReference type="NCBI Taxonomy" id="946333"/>
    <lineage>
        <taxon>Bacteria</taxon>
        <taxon>Pseudomonadati</taxon>
        <taxon>Pseudomonadota</taxon>
        <taxon>Betaproteobacteria</taxon>
        <taxon>Burkholderiales</taxon>
        <taxon>Sphaerotilaceae</taxon>
        <taxon>Piscinibacter</taxon>
    </lineage>
</organism>
<keyword evidence="2" id="KW-1185">Reference proteome</keyword>
<dbReference type="OrthoDB" id="6195716at2"/>
<gene>
    <name evidence="1" type="ORF">A4W93_05325</name>
</gene>
<dbReference type="InterPro" id="IPR036390">
    <property type="entry name" value="WH_DNA-bd_sf"/>
</dbReference>
<dbReference type="SMART" id="SM00347">
    <property type="entry name" value="HTH_MARR"/>
    <property type="match status" value="1"/>
</dbReference>
<dbReference type="GO" id="GO:0003700">
    <property type="term" value="F:DNA-binding transcription factor activity"/>
    <property type="evidence" value="ECO:0007669"/>
    <property type="project" value="InterPro"/>
</dbReference>
<dbReference type="Proteomes" id="UP000193427">
    <property type="component" value="Chromosome"/>
</dbReference>
<dbReference type="PANTHER" id="PTHR33164:SF43">
    <property type="entry name" value="HTH-TYPE TRANSCRIPTIONAL REPRESSOR YETL"/>
    <property type="match status" value="1"/>
</dbReference>
<dbReference type="KEGG" id="rgu:A4W93_05325"/>
<sequence length="160" mass="17963">MSESESPPPAPFYEGATYTPENSVGHLLRRVMQGMIDEIGERLDPIGLTYAQWTPLMLLYTGRASTVAELAREHLTDPGATTRLLDRLEAKGLCRRVRSEVDRRVVNVELTPEGREVASHIPEVLSEVMNARLAGFSREEWTELKGLLKRMILNGEAMRS</sequence>
<dbReference type="PANTHER" id="PTHR33164">
    <property type="entry name" value="TRANSCRIPTIONAL REGULATOR, MARR FAMILY"/>
    <property type="match status" value="1"/>
</dbReference>
<proteinExistence type="predicted"/>
<dbReference type="RefSeq" id="WP_085749637.1">
    <property type="nucleotide sequence ID" value="NZ_BSPR01000002.1"/>
</dbReference>
<evidence type="ECO:0000313" key="2">
    <source>
        <dbReference type="Proteomes" id="UP000193427"/>
    </source>
</evidence>